<organism evidence="1 2">
    <name type="scientific">Araneus ventricosus</name>
    <name type="common">Orbweaver spider</name>
    <name type="synonym">Epeira ventricosa</name>
    <dbReference type="NCBI Taxonomy" id="182803"/>
    <lineage>
        <taxon>Eukaryota</taxon>
        <taxon>Metazoa</taxon>
        <taxon>Ecdysozoa</taxon>
        <taxon>Arthropoda</taxon>
        <taxon>Chelicerata</taxon>
        <taxon>Arachnida</taxon>
        <taxon>Araneae</taxon>
        <taxon>Araneomorphae</taxon>
        <taxon>Entelegynae</taxon>
        <taxon>Araneoidea</taxon>
        <taxon>Araneidae</taxon>
        <taxon>Araneus</taxon>
    </lineage>
</organism>
<name>A0A4Y2N520_ARAVE</name>
<keyword evidence="2" id="KW-1185">Reference proteome</keyword>
<evidence type="ECO:0000313" key="2">
    <source>
        <dbReference type="Proteomes" id="UP000499080"/>
    </source>
</evidence>
<dbReference type="Proteomes" id="UP000499080">
    <property type="component" value="Unassembled WGS sequence"/>
</dbReference>
<sequence>MFTYPLKIDIKEKLKEWGFEELVTGVYCVYDRWLALKLRSYGLSFHEFRPRFALFPIVGTEGIDVARELVSASVVSRFMEVNSSHIKGRGVARWRQWIHSLERCRNTCKATSRRNGVAVRIPPTTAHKYEPRATLGLTKPHVVGTRIDMSHQATRTDGGSHWNVSSGVAYHQQFSSFSNKKKFPYS</sequence>
<reference evidence="1 2" key="1">
    <citation type="journal article" date="2019" name="Sci. Rep.">
        <title>Orb-weaving spider Araneus ventricosus genome elucidates the spidroin gene catalogue.</title>
        <authorList>
            <person name="Kono N."/>
            <person name="Nakamura H."/>
            <person name="Ohtoshi R."/>
            <person name="Moran D.A.P."/>
            <person name="Shinohara A."/>
            <person name="Yoshida Y."/>
            <person name="Fujiwara M."/>
            <person name="Mori M."/>
            <person name="Tomita M."/>
            <person name="Arakawa K."/>
        </authorList>
    </citation>
    <scope>NUCLEOTIDE SEQUENCE [LARGE SCALE GENOMIC DNA]</scope>
</reference>
<dbReference type="AlphaFoldDB" id="A0A4Y2N520"/>
<comment type="caution">
    <text evidence="1">The sequence shown here is derived from an EMBL/GenBank/DDBJ whole genome shotgun (WGS) entry which is preliminary data.</text>
</comment>
<evidence type="ECO:0000313" key="1">
    <source>
        <dbReference type="EMBL" id="GBN34485.1"/>
    </source>
</evidence>
<protein>
    <submittedName>
        <fullName evidence="1">Uncharacterized protein</fullName>
    </submittedName>
</protein>
<dbReference type="EMBL" id="BGPR01008548">
    <property type="protein sequence ID" value="GBN34485.1"/>
    <property type="molecule type" value="Genomic_DNA"/>
</dbReference>
<accession>A0A4Y2N520</accession>
<gene>
    <name evidence="1" type="ORF">AVEN_44226_1</name>
</gene>
<proteinExistence type="predicted"/>